<dbReference type="SUPFAM" id="SSF53218">
    <property type="entry name" value="Molybdenum cofactor biosynthesis proteins"/>
    <property type="match status" value="1"/>
</dbReference>
<accession>A0A6H2BZM6</accession>
<dbReference type="InterPro" id="IPR001453">
    <property type="entry name" value="MoaB/Mog_dom"/>
</dbReference>
<sequence>MSAEIICVGTEMLLGDILNSNAQYLAQQLAQLGIPHYYQTVVGDNPDRLKEVIEIAASRVQILIFTGGLGPTPDDLTCETIADFFGVSLIERADIIEDITEKFAQRGRVMSANNRKQALIPQGAEILPNPTGTAPGIIWQPRPGLTIFTFPGVPSEMYRMWTETAVPFLKSQGWGKEIIYSRSLRFWGIGESALAEKVAPYFDLTNPTVAPYAGKGEVRLRISAKATDATTAEALITPIEKQLIEIAGLDYYGIDNDTLAAVVGNLLRSAGATLSVAESCTGGGLGQMLTEISGSSDYFWGGVISYANSVKIGLLGVNPEDLEEFGAVSATVAEQMAIGVKNRLSTTWGLSITGIAGPTGGTQTKPVGLVYIGLAGPGNEVISFEHRFGTIRGRSLIRYVSANAALDNLRRQLQKRLVPQGGSQKSKLIYSRLFGD</sequence>
<dbReference type="RefSeq" id="WP_168695499.1">
    <property type="nucleotide sequence ID" value="NZ_CP051206.1"/>
</dbReference>
<evidence type="ECO:0000313" key="4">
    <source>
        <dbReference type="Proteomes" id="UP000502433"/>
    </source>
</evidence>
<dbReference type="Gene3D" id="3.40.980.10">
    <property type="entry name" value="MoaB/Mog-like domain"/>
    <property type="match status" value="1"/>
</dbReference>
<dbReference type="NCBIfam" id="NF001813">
    <property type="entry name" value="PRK00549.1"/>
    <property type="match status" value="1"/>
</dbReference>
<dbReference type="InterPro" id="IPR008135">
    <property type="entry name" value="Competence-induced_CinA"/>
</dbReference>
<dbReference type="Pfam" id="PF18146">
    <property type="entry name" value="CinA_KH"/>
    <property type="match status" value="1"/>
</dbReference>
<dbReference type="SUPFAM" id="SSF142433">
    <property type="entry name" value="CinA-like"/>
    <property type="match status" value="1"/>
</dbReference>
<gene>
    <name evidence="3" type="ORF">HGD76_08400</name>
</gene>
<dbReference type="InterPro" id="IPR036425">
    <property type="entry name" value="MoaB/Mog-like_dom_sf"/>
</dbReference>
<dbReference type="NCBIfam" id="TIGR00177">
    <property type="entry name" value="molyb_syn"/>
    <property type="match status" value="1"/>
</dbReference>
<evidence type="ECO:0000259" key="2">
    <source>
        <dbReference type="SMART" id="SM00852"/>
    </source>
</evidence>
<dbReference type="Pfam" id="PF02464">
    <property type="entry name" value="CinA"/>
    <property type="match status" value="1"/>
</dbReference>
<proteinExistence type="inferred from homology"/>
<feature type="domain" description="MoaB/Mog" evidence="2">
    <location>
        <begin position="4"/>
        <end position="172"/>
    </location>
</feature>
<dbReference type="InterPro" id="IPR036653">
    <property type="entry name" value="CinA-like_C"/>
</dbReference>
<dbReference type="InterPro" id="IPR008136">
    <property type="entry name" value="CinA_C"/>
</dbReference>
<dbReference type="PANTHER" id="PTHR13939:SF0">
    <property type="entry name" value="NMN AMIDOHYDROLASE-LIKE PROTEIN YFAY"/>
    <property type="match status" value="1"/>
</dbReference>
<dbReference type="HAMAP" id="MF_00226_B">
    <property type="entry name" value="CinA_B"/>
    <property type="match status" value="1"/>
</dbReference>
<dbReference type="SMART" id="SM00852">
    <property type="entry name" value="MoCF_biosynth"/>
    <property type="match status" value="1"/>
</dbReference>
<dbReference type="InterPro" id="IPR041424">
    <property type="entry name" value="CinA_KH"/>
</dbReference>
<dbReference type="CDD" id="cd00885">
    <property type="entry name" value="cinA"/>
    <property type="match status" value="1"/>
</dbReference>
<dbReference type="Pfam" id="PF00994">
    <property type="entry name" value="MoCF_biosynth"/>
    <property type="match status" value="1"/>
</dbReference>
<comment type="similarity">
    <text evidence="1">Belongs to the CinA family.</text>
</comment>
<protein>
    <recommendedName>
        <fullName evidence="1">CinA-like protein</fullName>
    </recommendedName>
</protein>
<evidence type="ECO:0000313" key="3">
    <source>
        <dbReference type="EMBL" id="QJB44204.1"/>
    </source>
</evidence>
<dbReference type="InterPro" id="IPR050101">
    <property type="entry name" value="CinA"/>
</dbReference>
<dbReference type="EMBL" id="CP051206">
    <property type="protein sequence ID" value="QJB44204.1"/>
    <property type="molecule type" value="Genomic_DNA"/>
</dbReference>
<reference evidence="3 4" key="2">
    <citation type="submission" date="2020-04" db="EMBL/GenBank/DDBJ databases">
        <authorList>
            <person name="Fomenkov A."/>
            <person name="Anton B.P."/>
            <person name="Roberts R.J."/>
        </authorList>
    </citation>
    <scope>NUCLEOTIDE SEQUENCE [LARGE SCALE GENOMIC DNA]</scope>
    <source>
        <strain evidence="3 4">CCAP 1403/13f</strain>
    </source>
</reference>
<dbReference type="PANTHER" id="PTHR13939">
    <property type="entry name" value="NICOTINAMIDE-NUCLEOTIDE AMIDOHYDROLASE PNCC"/>
    <property type="match status" value="1"/>
</dbReference>
<dbReference type="KEGG" id="dfs:HGD76_08400"/>
<dbReference type="AlphaFoldDB" id="A0A6H2BZM6"/>
<dbReference type="Gene3D" id="3.90.950.20">
    <property type="entry name" value="CinA-like"/>
    <property type="match status" value="1"/>
</dbReference>
<dbReference type="NCBIfam" id="TIGR00199">
    <property type="entry name" value="PncC_domain"/>
    <property type="match status" value="1"/>
</dbReference>
<dbReference type="Gene3D" id="3.30.70.2860">
    <property type="match status" value="1"/>
</dbReference>
<organism evidence="3 4">
    <name type="scientific">Dolichospermum flos-aquae CCAP 1403/13F</name>
    <dbReference type="NCBI Taxonomy" id="315271"/>
    <lineage>
        <taxon>Bacteria</taxon>
        <taxon>Bacillati</taxon>
        <taxon>Cyanobacteriota</taxon>
        <taxon>Cyanophyceae</taxon>
        <taxon>Nostocales</taxon>
        <taxon>Aphanizomenonaceae</taxon>
        <taxon>Dolichospermum</taxon>
    </lineage>
</organism>
<reference evidence="3 4" key="1">
    <citation type="submission" date="2020-04" db="EMBL/GenBank/DDBJ databases">
        <title>Genome-Wide Identification of 5-Methylcytosine Sites in Bacterial Genomes By High-Throughput Sequencing of MspJI Restriction Fragments.</title>
        <authorList>
            <person name="Wu V."/>
        </authorList>
    </citation>
    <scope>NUCLEOTIDE SEQUENCE [LARGE SCALE GENOMIC DNA]</scope>
    <source>
        <strain evidence="3 4">CCAP 1403/13f</strain>
    </source>
</reference>
<dbReference type="PIRSF" id="PIRSF006728">
    <property type="entry name" value="CinA"/>
    <property type="match status" value="1"/>
</dbReference>
<dbReference type="NCBIfam" id="TIGR00200">
    <property type="entry name" value="cinA_nterm"/>
    <property type="match status" value="1"/>
</dbReference>
<dbReference type="Proteomes" id="UP000502433">
    <property type="component" value="Chromosome"/>
</dbReference>
<evidence type="ECO:0000256" key="1">
    <source>
        <dbReference type="HAMAP-Rule" id="MF_00226"/>
    </source>
</evidence>
<name>A0A6H2BZM6_DOLFA</name>